<evidence type="ECO:0000256" key="1">
    <source>
        <dbReference type="SAM" id="SignalP"/>
    </source>
</evidence>
<reference evidence="2 3" key="1">
    <citation type="submission" date="2021-01" db="EMBL/GenBank/DDBJ databases">
        <title>Belnapia mucosa sp. nov. and Belnapia arida sp. nov., isolated from the Tabernas Desert (Almeria, Spain).</title>
        <authorList>
            <person name="Molina-Menor E."/>
            <person name="Vidal-Verdu A."/>
            <person name="Calonge A."/>
            <person name="Satari L."/>
            <person name="Pereto Magraner J."/>
            <person name="Porcar Miralles M."/>
        </authorList>
    </citation>
    <scope>NUCLEOTIDE SEQUENCE [LARGE SCALE GENOMIC DNA]</scope>
    <source>
        <strain evidence="2 3">T6</strain>
    </source>
</reference>
<proteinExistence type="predicted"/>
<organism evidence="2 3">
    <name type="scientific">Belnapia mucosa</name>
    <dbReference type="NCBI Taxonomy" id="2804532"/>
    <lineage>
        <taxon>Bacteria</taxon>
        <taxon>Pseudomonadati</taxon>
        <taxon>Pseudomonadota</taxon>
        <taxon>Alphaproteobacteria</taxon>
        <taxon>Acetobacterales</taxon>
        <taxon>Roseomonadaceae</taxon>
        <taxon>Belnapia</taxon>
    </lineage>
</organism>
<protein>
    <submittedName>
        <fullName evidence="2">Uncharacterized protein</fullName>
    </submittedName>
</protein>
<dbReference type="EMBL" id="JAEUXJ010000004">
    <property type="protein sequence ID" value="MBL6456243.1"/>
    <property type="molecule type" value="Genomic_DNA"/>
</dbReference>
<evidence type="ECO:0000313" key="3">
    <source>
        <dbReference type="Proteomes" id="UP000606490"/>
    </source>
</evidence>
<feature type="chain" id="PRO_5046463597" evidence="1">
    <location>
        <begin position="17"/>
        <end position="110"/>
    </location>
</feature>
<keyword evidence="1" id="KW-0732">Signal</keyword>
<gene>
    <name evidence="2" type="ORF">JMJ55_12990</name>
</gene>
<dbReference type="PROSITE" id="PS51257">
    <property type="entry name" value="PROKAR_LIPOPROTEIN"/>
    <property type="match status" value="1"/>
</dbReference>
<feature type="signal peptide" evidence="1">
    <location>
        <begin position="1"/>
        <end position="16"/>
    </location>
</feature>
<accession>A0ABS1V3H6</accession>
<sequence>MRLAACALLLALAACAGRGGCGADGAVVENASALAVEQLHLAPAGTEGWGTDLLAQADLPSGGRLPIRLTGPGRQALRVVWVNGRAAEMRDIDACTTRRITILDGSLRGD</sequence>
<dbReference type="RefSeq" id="WP_202825966.1">
    <property type="nucleotide sequence ID" value="NZ_JAEUXJ010000004.1"/>
</dbReference>
<name>A0ABS1V3H6_9PROT</name>
<evidence type="ECO:0000313" key="2">
    <source>
        <dbReference type="EMBL" id="MBL6456243.1"/>
    </source>
</evidence>
<dbReference type="Proteomes" id="UP000606490">
    <property type="component" value="Unassembled WGS sequence"/>
</dbReference>
<keyword evidence="3" id="KW-1185">Reference proteome</keyword>
<comment type="caution">
    <text evidence="2">The sequence shown here is derived from an EMBL/GenBank/DDBJ whole genome shotgun (WGS) entry which is preliminary data.</text>
</comment>